<evidence type="ECO:0000313" key="1">
    <source>
        <dbReference type="EMBL" id="MFI2478359.1"/>
    </source>
</evidence>
<dbReference type="Gene3D" id="2.130.10.10">
    <property type="entry name" value="YVTN repeat-like/Quinoprotein amine dehydrogenase"/>
    <property type="match status" value="1"/>
</dbReference>
<gene>
    <name evidence="1" type="ORF">ACH49W_33810</name>
</gene>
<dbReference type="Proteomes" id="UP001611415">
    <property type="component" value="Unassembled WGS sequence"/>
</dbReference>
<dbReference type="EMBL" id="JBIRYO010000037">
    <property type="protein sequence ID" value="MFI2478359.1"/>
    <property type="molecule type" value="Genomic_DNA"/>
</dbReference>
<dbReference type="InterPro" id="IPR011047">
    <property type="entry name" value="Quinoprotein_ADH-like_sf"/>
</dbReference>
<name>A0ABW7XBI7_9NOCA</name>
<sequence>MFDLTTGALRWTVPDPGFEPTAMRQRRTIVAGDRVVVGGVLESEASRWHVTVVFDRESGRELQRYRGGAGADWVVVIAGRDGQPALEFHR</sequence>
<comment type="caution">
    <text evidence="1">The sequence shown here is derived from an EMBL/GenBank/DDBJ whole genome shotgun (WGS) entry which is preliminary data.</text>
</comment>
<dbReference type="InterPro" id="IPR015943">
    <property type="entry name" value="WD40/YVTN_repeat-like_dom_sf"/>
</dbReference>
<accession>A0ABW7XBI7</accession>
<evidence type="ECO:0008006" key="3">
    <source>
        <dbReference type="Google" id="ProtNLM"/>
    </source>
</evidence>
<dbReference type="RefSeq" id="WP_364821577.1">
    <property type="nucleotide sequence ID" value="NZ_JBFAYM010000006.1"/>
</dbReference>
<keyword evidence="2" id="KW-1185">Reference proteome</keyword>
<proteinExistence type="predicted"/>
<reference evidence="1 2" key="1">
    <citation type="submission" date="2024-10" db="EMBL/GenBank/DDBJ databases">
        <title>The Natural Products Discovery Center: Release of the First 8490 Sequenced Strains for Exploring Actinobacteria Biosynthetic Diversity.</title>
        <authorList>
            <person name="Kalkreuter E."/>
            <person name="Kautsar S.A."/>
            <person name="Yang D."/>
            <person name="Bader C.D."/>
            <person name="Teijaro C.N."/>
            <person name="Fluegel L."/>
            <person name="Davis C.M."/>
            <person name="Simpson J.R."/>
            <person name="Lauterbach L."/>
            <person name="Steele A.D."/>
            <person name="Gui C."/>
            <person name="Meng S."/>
            <person name="Li G."/>
            <person name="Viehrig K."/>
            <person name="Ye F."/>
            <person name="Su P."/>
            <person name="Kiefer A.F."/>
            <person name="Nichols A."/>
            <person name="Cepeda A.J."/>
            <person name="Yan W."/>
            <person name="Fan B."/>
            <person name="Jiang Y."/>
            <person name="Adhikari A."/>
            <person name="Zheng C.-J."/>
            <person name="Schuster L."/>
            <person name="Cowan T.M."/>
            <person name="Smanski M.J."/>
            <person name="Chevrette M.G."/>
            <person name="De Carvalho L.P.S."/>
            <person name="Shen B."/>
        </authorList>
    </citation>
    <scope>NUCLEOTIDE SEQUENCE [LARGE SCALE GENOMIC DNA]</scope>
    <source>
        <strain evidence="1 2">NPDC019275</strain>
    </source>
</reference>
<evidence type="ECO:0000313" key="2">
    <source>
        <dbReference type="Proteomes" id="UP001611415"/>
    </source>
</evidence>
<organism evidence="1 2">
    <name type="scientific">Nocardia xishanensis</name>
    <dbReference type="NCBI Taxonomy" id="238964"/>
    <lineage>
        <taxon>Bacteria</taxon>
        <taxon>Bacillati</taxon>
        <taxon>Actinomycetota</taxon>
        <taxon>Actinomycetes</taxon>
        <taxon>Mycobacteriales</taxon>
        <taxon>Nocardiaceae</taxon>
        <taxon>Nocardia</taxon>
    </lineage>
</organism>
<protein>
    <recommendedName>
        <fullName evidence="3">PQQ-binding-like beta-propeller repeat protein</fullName>
    </recommendedName>
</protein>
<dbReference type="SUPFAM" id="SSF50998">
    <property type="entry name" value="Quinoprotein alcohol dehydrogenase-like"/>
    <property type="match status" value="1"/>
</dbReference>